<dbReference type="EMBL" id="JXBZ01000009">
    <property type="protein sequence ID" value="KJY48297.1"/>
    <property type="molecule type" value="Genomic_DNA"/>
</dbReference>
<dbReference type="InterPro" id="IPR036662">
    <property type="entry name" value="PTS_EIIA_man-typ_sf"/>
</dbReference>
<dbReference type="RefSeq" id="WP_045923186.1">
    <property type="nucleotide sequence ID" value="NZ_JBHTHW010000005.1"/>
</dbReference>
<dbReference type="PATRIC" id="fig|1218508.4.peg.1341"/>
<dbReference type="PANTHER" id="PTHR33799:SF1">
    <property type="entry name" value="PTS SYSTEM MANNOSE-SPECIFIC EIIAB COMPONENT-RELATED"/>
    <property type="match status" value="1"/>
</dbReference>
<dbReference type="Proteomes" id="UP000033695">
    <property type="component" value="Unassembled WGS sequence"/>
</dbReference>
<protein>
    <submittedName>
        <fullName evidence="3">PTS Man IIA</fullName>
    </submittedName>
</protein>
<dbReference type="AlphaFoldDB" id="A0A0F4KNP4"/>
<dbReference type="GO" id="GO:0016740">
    <property type="term" value="F:transferase activity"/>
    <property type="evidence" value="ECO:0007669"/>
    <property type="project" value="UniProtKB-KW"/>
</dbReference>
<feature type="domain" description="PTS EIIA type-4" evidence="2">
    <location>
        <begin position="2"/>
        <end position="133"/>
    </location>
</feature>
<dbReference type="OrthoDB" id="6578004at2"/>
<dbReference type="InterPro" id="IPR004701">
    <property type="entry name" value="PTS_EIIA_man-typ"/>
</dbReference>
<dbReference type="STRING" id="1218508.JG29_13500"/>
<organism evidence="3 4">
    <name type="scientific">Bombilactobacillus mellis</name>
    <dbReference type="NCBI Taxonomy" id="1218508"/>
    <lineage>
        <taxon>Bacteria</taxon>
        <taxon>Bacillati</taxon>
        <taxon>Bacillota</taxon>
        <taxon>Bacilli</taxon>
        <taxon>Lactobacillales</taxon>
        <taxon>Lactobacillaceae</taxon>
        <taxon>Bombilactobacillus</taxon>
    </lineage>
</organism>
<dbReference type="SUPFAM" id="SSF53062">
    <property type="entry name" value="PTS system fructose IIA component-like"/>
    <property type="match status" value="1"/>
</dbReference>
<keyword evidence="4" id="KW-1185">Reference proteome</keyword>
<dbReference type="GO" id="GO:0016020">
    <property type="term" value="C:membrane"/>
    <property type="evidence" value="ECO:0007669"/>
    <property type="project" value="InterPro"/>
</dbReference>
<comment type="caution">
    <text evidence="3">The sequence shown here is derived from an EMBL/GenBank/DDBJ whole genome shotgun (WGS) entry which is preliminary data.</text>
</comment>
<dbReference type="InterPro" id="IPR051471">
    <property type="entry name" value="Bacterial_PTS_sugar_comp"/>
</dbReference>
<reference evidence="3 4" key="1">
    <citation type="submission" date="2014-12" db="EMBL/GenBank/DDBJ databases">
        <title>Comparative genomics of the lactic acid bacteria isolated from the honey bee gut.</title>
        <authorList>
            <person name="Ellegaard K.M."/>
            <person name="Tamarit D."/>
            <person name="Javelind E."/>
            <person name="Olofsson T."/>
            <person name="Andersson S.G."/>
            <person name="Vasquez A."/>
        </authorList>
    </citation>
    <scope>NUCLEOTIDE SEQUENCE [LARGE SCALE GENOMIC DNA]</scope>
    <source>
        <strain evidence="3 4">Hon2</strain>
    </source>
</reference>
<dbReference type="Pfam" id="PF03610">
    <property type="entry name" value="EIIA-man"/>
    <property type="match status" value="1"/>
</dbReference>
<evidence type="ECO:0000259" key="2">
    <source>
        <dbReference type="PROSITE" id="PS51096"/>
    </source>
</evidence>
<evidence type="ECO:0000313" key="4">
    <source>
        <dbReference type="Proteomes" id="UP000033695"/>
    </source>
</evidence>
<dbReference type="Gene3D" id="3.40.50.510">
    <property type="entry name" value="Phosphotransferase system, mannose-type IIA component"/>
    <property type="match status" value="1"/>
</dbReference>
<evidence type="ECO:0000313" key="3">
    <source>
        <dbReference type="EMBL" id="KJY48297.1"/>
    </source>
</evidence>
<proteinExistence type="predicted"/>
<accession>A0A0F4KNP4</accession>
<name>A0A0F4KNP4_9LACO</name>
<dbReference type="GO" id="GO:0009401">
    <property type="term" value="P:phosphoenolpyruvate-dependent sugar phosphotransferase system"/>
    <property type="evidence" value="ECO:0007669"/>
    <property type="project" value="InterPro"/>
</dbReference>
<evidence type="ECO:0000256" key="1">
    <source>
        <dbReference type="ARBA" id="ARBA00022679"/>
    </source>
</evidence>
<dbReference type="PANTHER" id="PTHR33799">
    <property type="entry name" value="PTS PERMEASE-RELATED-RELATED"/>
    <property type="match status" value="1"/>
</dbReference>
<dbReference type="PROSITE" id="PS51096">
    <property type="entry name" value="PTS_EIIA_TYPE_4"/>
    <property type="match status" value="1"/>
</dbReference>
<dbReference type="HOGENOM" id="CLU_123235_3_2_9"/>
<gene>
    <name evidence="3" type="ORF">JG29_13500</name>
</gene>
<keyword evidence="1" id="KW-0808">Transferase</keyword>
<sequence>MKRIIVIASHHKLALGMADTLRYITNTDLEIITLAAYLDNTPVNQQIEKIMAKIPQTAETFIFTDMMAGSVNQGFEKYLDQDHTHLITGMNLPLIMAIALDSSPEYLTTTAIENLISEAQASIIYVNNAKAEIDEDDE</sequence>